<dbReference type="Proteomes" id="UP001177021">
    <property type="component" value="Unassembled WGS sequence"/>
</dbReference>
<gene>
    <name evidence="1" type="ORF">MILVUS5_LOCUS29159</name>
</gene>
<protein>
    <submittedName>
        <fullName evidence="1">Uncharacterized protein</fullName>
    </submittedName>
</protein>
<name>A0ACB0L688_TRIPR</name>
<sequence>MVNVGKNPNLKFLQFLLFLFYLNFSRISSYQMAAMNCTDTRRVCTSFLAYKPQKNQSLGVIQSMFDVLPSDITVEGNGWDYLFIRKNCSCASGLKKYVSNTTYTVKSNEGFVDDLVMDAYDGLILLPNTSRKARNGAVISLRLFCGCSSGLWNYLLSYVLRDGDSVESLASRFGVSMDSIEDVNGLDGPDNVTVGSLYYIPLDSVPGDPYPLNNASPPASVPTPSVVNFSGDDANHKYHVPYALIIGGLGVGLILIMLGIVLCVCLRSSNCYSDSRSHEKDGEGKVSHKFHILRNPSFLCGSGRYICGKHVDHKQTDGDSSTRTITVPKASTLGPDVFDMDKPVVFAYEEIFSSTEGFSDSNLLGHGTYGSVYYTLLRDQVRDCIFKEVAIKRMTATKTKEFTSEIKVLCKVHHANLVELIGYAASHDELFLVYEYAQKGSLRSHLHDPQNKGHSPLSWIMRVQIALDAARGLEYIHEHTKAHYVHRDIKTSNILLDASFKAKISDFGLAKLVGITNEGDVSTTKVVGTYGYLAPEYLTDGLATTKSDVYAFGVVLFETITGKEAIIRTEGMMTKNPERRSLASIMLAVLRNSPDSLSMSSLKDYIDPNMMNLYPHDCVFKMALLAKQCVDDDPILRPDMKQIVISISQILLSSIEWEATLAGNSQVFSGLVQGR</sequence>
<comment type="caution">
    <text evidence="1">The sequence shown here is derived from an EMBL/GenBank/DDBJ whole genome shotgun (WGS) entry which is preliminary data.</text>
</comment>
<keyword evidence="2" id="KW-1185">Reference proteome</keyword>
<evidence type="ECO:0000313" key="1">
    <source>
        <dbReference type="EMBL" id="CAJ2663813.1"/>
    </source>
</evidence>
<reference evidence="1" key="1">
    <citation type="submission" date="2023-10" db="EMBL/GenBank/DDBJ databases">
        <authorList>
            <person name="Rodriguez Cubillos JULIANA M."/>
            <person name="De Vega J."/>
        </authorList>
    </citation>
    <scope>NUCLEOTIDE SEQUENCE</scope>
</reference>
<organism evidence="1 2">
    <name type="scientific">Trifolium pratense</name>
    <name type="common">Red clover</name>
    <dbReference type="NCBI Taxonomy" id="57577"/>
    <lineage>
        <taxon>Eukaryota</taxon>
        <taxon>Viridiplantae</taxon>
        <taxon>Streptophyta</taxon>
        <taxon>Embryophyta</taxon>
        <taxon>Tracheophyta</taxon>
        <taxon>Spermatophyta</taxon>
        <taxon>Magnoliopsida</taxon>
        <taxon>eudicotyledons</taxon>
        <taxon>Gunneridae</taxon>
        <taxon>Pentapetalae</taxon>
        <taxon>rosids</taxon>
        <taxon>fabids</taxon>
        <taxon>Fabales</taxon>
        <taxon>Fabaceae</taxon>
        <taxon>Papilionoideae</taxon>
        <taxon>50 kb inversion clade</taxon>
        <taxon>NPAAA clade</taxon>
        <taxon>Hologalegina</taxon>
        <taxon>IRL clade</taxon>
        <taxon>Trifolieae</taxon>
        <taxon>Trifolium</taxon>
    </lineage>
</organism>
<evidence type="ECO:0000313" key="2">
    <source>
        <dbReference type="Proteomes" id="UP001177021"/>
    </source>
</evidence>
<accession>A0ACB0L688</accession>
<proteinExistence type="predicted"/>
<dbReference type="EMBL" id="CASHSV030000409">
    <property type="protein sequence ID" value="CAJ2663813.1"/>
    <property type="molecule type" value="Genomic_DNA"/>
</dbReference>